<accession>A0A9P1BFU4</accession>
<evidence type="ECO:0000256" key="4">
    <source>
        <dbReference type="PROSITE-ProRule" id="PRU00409"/>
    </source>
</evidence>
<evidence type="ECO:0000256" key="2">
    <source>
        <dbReference type="ARBA" id="ARBA00022741"/>
    </source>
</evidence>
<dbReference type="SUPFAM" id="SSF56059">
    <property type="entry name" value="Glutathione synthetase ATP-binding domain-like"/>
    <property type="match status" value="1"/>
</dbReference>
<evidence type="ECO:0000313" key="8">
    <source>
        <dbReference type="Proteomes" id="UP001152797"/>
    </source>
</evidence>
<name>A0A9P1BFU4_9DINO</name>
<dbReference type="GO" id="GO:0005524">
    <property type="term" value="F:ATP binding"/>
    <property type="evidence" value="ECO:0007669"/>
    <property type="project" value="UniProtKB-UniRule"/>
</dbReference>
<dbReference type="Proteomes" id="UP001152797">
    <property type="component" value="Unassembled WGS sequence"/>
</dbReference>
<feature type="domain" description="ATP-grasp" evidence="5">
    <location>
        <begin position="135"/>
        <end position="335"/>
    </location>
</feature>
<comment type="caution">
    <text evidence="6">The sequence shown here is derived from an EMBL/GenBank/DDBJ whole genome shotgun (WGS) entry which is preliminary data.</text>
</comment>
<gene>
    <name evidence="6" type="ORF">C1SCF055_LOCUS1200</name>
</gene>
<protein>
    <submittedName>
        <fullName evidence="7">ATP-grasp domain-containing protein</fullName>
    </submittedName>
</protein>
<evidence type="ECO:0000259" key="5">
    <source>
        <dbReference type="PROSITE" id="PS50975"/>
    </source>
</evidence>
<dbReference type="GO" id="GO:0016874">
    <property type="term" value="F:ligase activity"/>
    <property type="evidence" value="ECO:0007669"/>
    <property type="project" value="UniProtKB-KW"/>
</dbReference>
<proteinExistence type="predicted"/>
<evidence type="ECO:0000256" key="1">
    <source>
        <dbReference type="ARBA" id="ARBA00022598"/>
    </source>
</evidence>
<sequence length="438" mass="47617">MYRGQSDSTEKSVSLRPTVVLVDPCSTGAMLARELEQRGYAVLALWTQECGEHRGHLPAAAEGFPEKFLAEVDEEATLALTAKAIRKAADAEPIAVICGGETGVKVADAFSEFLGLRGNTTADGMQNRRDKQVQQDAVKAAGLRAVRSVCGRNWDEVRHFTETESFPIIVKPVESSGSDGVKLCHSKSEAETHFQLLMTSHRKCGSQQAAVLLQEYLKGKEYILDHVSRDGVHKTTLVWVYDRRPANGAGFVCFGQQCVASDSEVARELIQYTRGCLDALKITDGATHTEVMMTETGPCLVEVNSRCHGAAGSWMPLARALTGYTQVDACVDAFLDENAFAGLPDVPLPFQASGQVSMLISYHEGEVESTHFHKVRELSSVVFLEEFLQAGGRLEKTVDLFGLVGMCVLVHSDPMVLASDLATIRSMEENGSLFVLAN</sequence>
<dbReference type="EMBL" id="CAMXCT030000024">
    <property type="protein sequence ID" value="CAL4759944.1"/>
    <property type="molecule type" value="Genomic_DNA"/>
</dbReference>
<dbReference type="Pfam" id="PF13535">
    <property type="entry name" value="ATP-grasp_4"/>
    <property type="match status" value="1"/>
</dbReference>
<dbReference type="EMBL" id="CAMXCT010000024">
    <property type="protein sequence ID" value="CAI3972632.1"/>
    <property type="molecule type" value="Genomic_DNA"/>
</dbReference>
<dbReference type="InterPro" id="IPR052032">
    <property type="entry name" value="ATP-dep_AA_Ligase"/>
</dbReference>
<dbReference type="GO" id="GO:0046872">
    <property type="term" value="F:metal ion binding"/>
    <property type="evidence" value="ECO:0007669"/>
    <property type="project" value="InterPro"/>
</dbReference>
<organism evidence="6">
    <name type="scientific">Cladocopium goreaui</name>
    <dbReference type="NCBI Taxonomy" id="2562237"/>
    <lineage>
        <taxon>Eukaryota</taxon>
        <taxon>Sar</taxon>
        <taxon>Alveolata</taxon>
        <taxon>Dinophyceae</taxon>
        <taxon>Suessiales</taxon>
        <taxon>Symbiodiniaceae</taxon>
        <taxon>Cladocopium</taxon>
    </lineage>
</organism>
<keyword evidence="8" id="KW-1185">Reference proteome</keyword>
<keyword evidence="2 4" id="KW-0547">Nucleotide-binding</keyword>
<dbReference type="PROSITE" id="PS50975">
    <property type="entry name" value="ATP_GRASP"/>
    <property type="match status" value="1"/>
</dbReference>
<evidence type="ECO:0000313" key="7">
    <source>
        <dbReference type="EMBL" id="CAL4759944.1"/>
    </source>
</evidence>
<keyword evidence="1" id="KW-0436">Ligase</keyword>
<keyword evidence="3 4" id="KW-0067">ATP-binding</keyword>
<reference evidence="6" key="1">
    <citation type="submission" date="2022-10" db="EMBL/GenBank/DDBJ databases">
        <authorList>
            <person name="Chen Y."/>
            <person name="Dougan E. K."/>
            <person name="Chan C."/>
            <person name="Rhodes N."/>
            <person name="Thang M."/>
        </authorList>
    </citation>
    <scope>NUCLEOTIDE SEQUENCE</scope>
</reference>
<dbReference type="PANTHER" id="PTHR43585:SF2">
    <property type="entry name" value="ATP-GRASP ENZYME FSQD"/>
    <property type="match status" value="1"/>
</dbReference>
<evidence type="ECO:0000313" key="6">
    <source>
        <dbReference type="EMBL" id="CAI3972632.1"/>
    </source>
</evidence>
<dbReference type="Gene3D" id="3.30.470.20">
    <property type="entry name" value="ATP-grasp fold, B domain"/>
    <property type="match status" value="1"/>
</dbReference>
<dbReference type="PANTHER" id="PTHR43585">
    <property type="entry name" value="FUMIPYRROLE BIOSYNTHESIS PROTEIN C"/>
    <property type="match status" value="1"/>
</dbReference>
<evidence type="ECO:0000256" key="3">
    <source>
        <dbReference type="ARBA" id="ARBA00022840"/>
    </source>
</evidence>
<dbReference type="AlphaFoldDB" id="A0A9P1BFU4"/>
<dbReference type="InterPro" id="IPR011761">
    <property type="entry name" value="ATP-grasp"/>
</dbReference>
<reference evidence="7 8" key="2">
    <citation type="submission" date="2024-05" db="EMBL/GenBank/DDBJ databases">
        <authorList>
            <person name="Chen Y."/>
            <person name="Shah S."/>
            <person name="Dougan E. K."/>
            <person name="Thang M."/>
            <person name="Chan C."/>
        </authorList>
    </citation>
    <scope>NUCLEOTIDE SEQUENCE [LARGE SCALE GENOMIC DNA]</scope>
</reference>
<dbReference type="EMBL" id="CAMXCT020000024">
    <property type="protein sequence ID" value="CAL1126007.1"/>
    <property type="molecule type" value="Genomic_DNA"/>
</dbReference>
<dbReference type="OrthoDB" id="412426at2759"/>